<protein>
    <submittedName>
        <fullName evidence="1">Head Tail Connector Protein</fullName>
    </submittedName>
</protein>
<evidence type="ECO:0000313" key="1">
    <source>
        <dbReference type="EMBL" id="DAE14392.1"/>
    </source>
</evidence>
<sequence>MMQTIVTTDYYKNNFIGGFTGTDEELCKLLEASYIIIYNETCGRIADFDTLHEATQTAVKDAICWQVEYIAENGGLSFLNEGSFTNVSLGSFSYSSGGDGGSDGKLPICNLSFSLLLQTGLMYKGVDVI</sequence>
<name>A0A8S5Q5Q9_9VIRU</name>
<dbReference type="EMBL" id="BK015582">
    <property type="protein sequence ID" value="DAE14392.1"/>
    <property type="molecule type" value="Genomic_DNA"/>
</dbReference>
<accession>A0A8S5Q5Q9</accession>
<proteinExistence type="predicted"/>
<organism evidence="1">
    <name type="scientific">Phage sp. ctIHi3</name>
    <dbReference type="NCBI Taxonomy" id="2825791"/>
    <lineage>
        <taxon>Viruses</taxon>
    </lineage>
</organism>
<reference evidence="1" key="1">
    <citation type="journal article" date="2021" name="Proc. Natl. Acad. Sci. U.S.A.">
        <title>A Catalog of Tens of Thousands of Viruses from Human Metagenomes Reveals Hidden Associations with Chronic Diseases.</title>
        <authorList>
            <person name="Tisza M.J."/>
            <person name="Buck C.B."/>
        </authorList>
    </citation>
    <scope>NUCLEOTIDE SEQUENCE</scope>
    <source>
        <strain evidence="1">CtIHi3</strain>
    </source>
</reference>